<keyword evidence="2" id="KW-1185">Reference proteome</keyword>
<name>A0ABU2NL05_9ACTN</name>
<accession>A0ABU2NL05</accession>
<organism evidence="1 2">
    <name type="scientific">Streptomyces hazeniae</name>
    <dbReference type="NCBI Taxonomy" id="3075538"/>
    <lineage>
        <taxon>Bacteria</taxon>
        <taxon>Bacillati</taxon>
        <taxon>Actinomycetota</taxon>
        <taxon>Actinomycetes</taxon>
        <taxon>Kitasatosporales</taxon>
        <taxon>Streptomycetaceae</taxon>
        <taxon>Streptomyces</taxon>
    </lineage>
</organism>
<evidence type="ECO:0000313" key="2">
    <source>
        <dbReference type="Proteomes" id="UP001183414"/>
    </source>
</evidence>
<comment type="caution">
    <text evidence="1">The sequence shown here is derived from an EMBL/GenBank/DDBJ whole genome shotgun (WGS) entry which is preliminary data.</text>
</comment>
<proteinExistence type="predicted"/>
<protein>
    <recommendedName>
        <fullName evidence="3">YHS domain-containing protein</fullName>
    </recommendedName>
</protein>
<gene>
    <name evidence="1" type="ORF">RM572_01450</name>
</gene>
<dbReference type="RefSeq" id="WP_311671424.1">
    <property type="nucleotide sequence ID" value="NZ_JAVREQ010000001.1"/>
</dbReference>
<dbReference type="EMBL" id="JAVREQ010000001">
    <property type="protein sequence ID" value="MDT0377440.1"/>
    <property type="molecule type" value="Genomic_DNA"/>
</dbReference>
<evidence type="ECO:0008006" key="3">
    <source>
        <dbReference type="Google" id="ProtNLM"/>
    </source>
</evidence>
<reference evidence="2" key="1">
    <citation type="submission" date="2023-07" db="EMBL/GenBank/DDBJ databases">
        <title>30 novel species of actinomycetes from the DSMZ collection.</title>
        <authorList>
            <person name="Nouioui I."/>
        </authorList>
    </citation>
    <scope>NUCLEOTIDE SEQUENCE [LARGE SCALE GENOMIC DNA]</scope>
    <source>
        <strain evidence="2">DSM 42041</strain>
    </source>
</reference>
<evidence type="ECO:0000313" key="1">
    <source>
        <dbReference type="EMBL" id="MDT0377440.1"/>
    </source>
</evidence>
<sequence length="213" mass="22588">MNLIEISHPAGALGEEDRALLAGEIIAGLVGDGATAGADAPEATLRRARTMTHVGFRELAAWHTGDGPWDPAAAPPLWITMSVPEAWREETSRAFIGRIRRAVRRLDAVRGRARTGGDLWINIVGIADGSIGLNGTSMTADDVVGYMTEEFRTSYTAGDPDVPEGVVVDPMCGMRVTLGKRAVTLEQGGDTLGFCAEACRAAYARREGLPVPS</sequence>
<dbReference type="Proteomes" id="UP001183414">
    <property type="component" value="Unassembled WGS sequence"/>
</dbReference>